<dbReference type="EMBL" id="CP001100">
    <property type="protein sequence ID" value="ACF14642.1"/>
    <property type="molecule type" value="Genomic_DNA"/>
</dbReference>
<evidence type="ECO:0000256" key="6">
    <source>
        <dbReference type="ARBA" id="ARBA00023136"/>
    </source>
</evidence>
<name>B3QVY8_CHLT3</name>
<protein>
    <recommendedName>
        <fullName evidence="12">ABC3 transporter permease protein domain-containing protein</fullName>
    </recommendedName>
</protein>
<evidence type="ECO:0000256" key="5">
    <source>
        <dbReference type="ARBA" id="ARBA00022989"/>
    </source>
</evidence>
<dbReference type="STRING" id="517418.Ctha_2191"/>
<dbReference type="InterPro" id="IPR051447">
    <property type="entry name" value="Lipoprotein-release_system"/>
</dbReference>
<keyword evidence="11" id="KW-1185">Reference proteome</keyword>
<dbReference type="Pfam" id="PF02687">
    <property type="entry name" value="FtsX"/>
    <property type="match status" value="1"/>
</dbReference>
<keyword evidence="4 7" id="KW-0812">Transmembrane</keyword>
<gene>
    <name evidence="10" type="ordered locus">Ctha_2191</name>
</gene>
<dbReference type="AlphaFoldDB" id="B3QVY8"/>
<accession>B3QVY8</accession>
<sequence length="418" mass="46490">MFTQSRLISKKAGWLLAGRFVFSEKQMKVINIITGISILGVIVGVTTIAVVMSVLNGFQDLARALFLTIDSDVQITAKIGNNFRVSDSLLSKIQSLPEVRSANRFVEGKAVIISERKSGVIMVKGFEKNALTELGKIYEIGGRFPGNRSICVGKTVAYHYQLFMDSPVRIFGPKFIDEGLLALENPLMADFPEPPVFQVKNYFAAHRSFDESYVLLSLSDAQEVFQFQKDRVSGIDIYAAKGLTDNKLKDAIEALLKHEGISEQLQVSSLSDKYEELFRVMELEKWGSYAVLMLIIIVASLSLIGSLTMTAIEKKRDLYFLRCIGLPKNSIYQVFLFEGLIIAIVGTFLGALLGFVICTLQQSYGFVKLPSAEAFIIDSYPVKMKWQDFLAVIIGTLSVCFAASQYPAKKALELSEQR</sequence>
<dbReference type="HOGENOM" id="CLU_000604_8_1_10"/>
<evidence type="ECO:0000256" key="1">
    <source>
        <dbReference type="ARBA" id="ARBA00004651"/>
    </source>
</evidence>
<evidence type="ECO:0000259" key="9">
    <source>
        <dbReference type="Pfam" id="PF12704"/>
    </source>
</evidence>
<dbReference type="PANTHER" id="PTHR30489">
    <property type="entry name" value="LIPOPROTEIN-RELEASING SYSTEM TRANSMEMBRANE PROTEIN LOLE"/>
    <property type="match status" value="1"/>
</dbReference>
<evidence type="ECO:0000256" key="4">
    <source>
        <dbReference type="ARBA" id="ARBA00022692"/>
    </source>
</evidence>
<dbReference type="InterPro" id="IPR025857">
    <property type="entry name" value="MacB_PCD"/>
</dbReference>
<evidence type="ECO:0000313" key="10">
    <source>
        <dbReference type="EMBL" id="ACF14642.1"/>
    </source>
</evidence>
<keyword evidence="6 7" id="KW-0472">Membrane</keyword>
<keyword evidence="3" id="KW-1003">Cell membrane</keyword>
<proteinExistence type="inferred from homology"/>
<evidence type="ECO:0000256" key="2">
    <source>
        <dbReference type="ARBA" id="ARBA00005236"/>
    </source>
</evidence>
<keyword evidence="5 7" id="KW-1133">Transmembrane helix</keyword>
<evidence type="ECO:0000259" key="8">
    <source>
        <dbReference type="Pfam" id="PF02687"/>
    </source>
</evidence>
<evidence type="ECO:0000256" key="3">
    <source>
        <dbReference type="ARBA" id="ARBA00022475"/>
    </source>
</evidence>
<feature type="transmembrane region" description="Helical" evidence="7">
    <location>
        <begin position="389"/>
        <end position="408"/>
    </location>
</feature>
<dbReference type="InterPro" id="IPR003838">
    <property type="entry name" value="ABC3_permease_C"/>
</dbReference>
<dbReference type="KEGG" id="cts:Ctha_2191"/>
<comment type="similarity">
    <text evidence="2">Belongs to the ABC-4 integral membrane protein family. LolC/E subfamily.</text>
</comment>
<evidence type="ECO:0000313" key="11">
    <source>
        <dbReference type="Proteomes" id="UP000001208"/>
    </source>
</evidence>
<comment type="subcellular location">
    <subcellularLocation>
        <location evidence="1">Cell membrane</location>
        <topology evidence="1">Multi-pass membrane protein</topology>
    </subcellularLocation>
</comment>
<dbReference type="eggNOG" id="COG4591">
    <property type="taxonomic scope" value="Bacteria"/>
</dbReference>
<dbReference type="GO" id="GO:0098797">
    <property type="term" value="C:plasma membrane protein complex"/>
    <property type="evidence" value="ECO:0007669"/>
    <property type="project" value="TreeGrafter"/>
</dbReference>
<dbReference type="Pfam" id="PF12704">
    <property type="entry name" value="MacB_PCD"/>
    <property type="match status" value="1"/>
</dbReference>
<dbReference type="PANTHER" id="PTHR30489:SF0">
    <property type="entry name" value="LIPOPROTEIN-RELEASING SYSTEM TRANSMEMBRANE PROTEIN LOLE"/>
    <property type="match status" value="1"/>
</dbReference>
<organism evidence="10 11">
    <name type="scientific">Chloroherpeton thalassium (strain ATCC 35110 / GB-78)</name>
    <dbReference type="NCBI Taxonomy" id="517418"/>
    <lineage>
        <taxon>Bacteria</taxon>
        <taxon>Pseudomonadati</taxon>
        <taxon>Chlorobiota</taxon>
        <taxon>Chlorobiia</taxon>
        <taxon>Chlorobiales</taxon>
        <taxon>Chloroherpetonaceae</taxon>
        <taxon>Chloroherpeton</taxon>
    </lineage>
</organism>
<dbReference type="Proteomes" id="UP000001208">
    <property type="component" value="Chromosome"/>
</dbReference>
<feature type="transmembrane region" description="Helical" evidence="7">
    <location>
        <begin position="29"/>
        <end position="55"/>
    </location>
</feature>
<dbReference type="OrthoDB" id="1522724at2"/>
<evidence type="ECO:0008006" key="12">
    <source>
        <dbReference type="Google" id="ProtNLM"/>
    </source>
</evidence>
<feature type="transmembrane region" description="Helical" evidence="7">
    <location>
        <begin position="331"/>
        <end position="357"/>
    </location>
</feature>
<feature type="transmembrane region" description="Helical" evidence="7">
    <location>
        <begin position="286"/>
        <end position="310"/>
    </location>
</feature>
<feature type="domain" description="MacB-like periplasmic core" evidence="9">
    <location>
        <begin position="34"/>
        <end position="255"/>
    </location>
</feature>
<evidence type="ECO:0000256" key="7">
    <source>
        <dbReference type="SAM" id="Phobius"/>
    </source>
</evidence>
<reference evidence="10 11" key="1">
    <citation type="submission" date="2008-06" db="EMBL/GenBank/DDBJ databases">
        <title>Complete sequence of Chloroherpeton thalassium ATCC 35110.</title>
        <authorList>
            <consortium name="US DOE Joint Genome Institute"/>
            <person name="Lucas S."/>
            <person name="Copeland A."/>
            <person name="Lapidus A."/>
            <person name="Glavina del Rio T."/>
            <person name="Dalin E."/>
            <person name="Tice H."/>
            <person name="Bruce D."/>
            <person name="Goodwin L."/>
            <person name="Pitluck S."/>
            <person name="Schmutz J."/>
            <person name="Larimer F."/>
            <person name="Land M."/>
            <person name="Hauser L."/>
            <person name="Kyrpides N."/>
            <person name="Mikhailova N."/>
            <person name="Liu Z."/>
            <person name="Li T."/>
            <person name="Zhao F."/>
            <person name="Overmann J."/>
            <person name="Bryant D.A."/>
            <person name="Richardson P."/>
        </authorList>
    </citation>
    <scope>NUCLEOTIDE SEQUENCE [LARGE SCALE GENOMIC DNA]</scope>
    <source>
        <strain evidence="11">ATCC 35110 / GB-78</strain>
    </source>
</reference>
<feature type="domain" description="ABC3 transporter permease C-terminal" evidence="8">
    <location>
        <begin position="291"/>
        <end position="412"/>
    </location>
</feature>
<dbReference type="GO" id="GO:0044874">
    <property type="term" value="P:lipoprotein localization to outer membrane"/>
    <property type="evidence" value="ECO:0007669"/>
    <property type="project" value="TreeGrafter"/>
</dbReference>